<dbReference type="EMBL" id="AP020483">
    <property type="protein sequence ID" value="BBN67656.1"/>
    <property type="molecule type" value="Genomic_DNA"/>
</dbReference>
<reference evidence="1" key="1">
    <citation type="journal article" date="2019" name="Science">
        <title>Mutation of a bHLH transcription factor allowed almond domestication.</title>
        <authorList>
            <person name="Sanchez-Perez R."/>
            <person name="Pavan S."/>
            <person name="Mazzeo R."/>
            <person name="Moldovan C."/>
            <person name="Aiese Cigliano R."/>
            <person name="Del Cueto J."/>
            <person name="Ricciardi F."/>
            <person name="Lotti C."/>
            <person name="Ricciardi L."/>
            <person name="Dicenta F."/>
            <person name="Lopez-Marques R.L."/>
            <person name="Lindberg Moller B."/>
        </authorList>
    </citation>
    <scope>NUCLEOTIDE SEQUENCE</scope>
</reference>
<accession>A0A5H2XXT5</accession>
<gene>
    <name evidence="1" type="ORF">Prudu_146S000300</name>
</gene>
<organism evidence="1">
    <name type="scientific">Prunus dulcis</name>
    <name type="common">Almond</name>
    <name type="synonym">Amygdalus dulcis</name>
    <dbReference type="NCBI Taxonomy" id="3755"/>
    <lineage>
        <taxon>Eukaryota</taxon>
        <taxon>Viridiplantae</taxon>
        <taxon>Streptophyta</taxon>
        <taxon>Embryophyta</taxon>
        <taxon>Tracheophyta</taxon>
        <taxon>Spermatophyta</taxon>
        <taxon>Magnoliopsida</taxon>
        <taxon>eudicotyledons</taxon>
        <taxon>Gunneridae</taxon>
        <taxon>Pentapetalae</taxon>
        <taxon>rosids</taxon>
        <taxon>fabids</taxon>
        <taxon>Rosales</taxon>
        <taxon>Rosaceae</taxon>
        <taxon>Amygdaloideae</taxon>
        <taxon>Amygdaleae</taxon>
        <taxon>Prunus</taxon>
    </lineage>
</organism>
<sequence>MIIEFAQLGFLNAEHKIHRTHQITHSRHNIFKSELFHINVLINCKNVTLQHVIITTPGKACLR</sequence>
<dbReference type="AlphaFoldDB" id="A0A5H2XXT5"/>
<proteinExistence type="predicted"/>
<name>A0A5H2XXT5_PRUDU</name>
<evidence type="ECO:0000313" key="1">
    <source>
        <dbReference type="EMBL" id="BBN67656.1"/>
    </source>
</evidence>
<protein>
    <submittedName>
        <fullName evidence="1">Uncharacterized protein</fullName>
    </submittedName>
</protein>